<dbReference type="GO" id="GO:0016709">
    <property type="term" value="F:oxidoreductase activity, acting on paired donors, with incorporation or reduction of molecular oxygen, NAD(P)H as one donor, and incorporation of one atom of oxygen"/>
    <property type="evidence" value="ECO:0007669"/>
    <property type="project" value="UniProtKB-ARBA"/>
</dbReference>
<keyword evidence="4" id="KW-0274">FAD</keyword>
<evidence type="ECO:0000256" key="6">
    <source>
        <dbReference type="ARBA" id="ARBA00023002"/>
    </source>
</evidence>
<sequence length="615" mass="68263">MKPCGPTDTPDDIDIEALRQKYAQERAKRLRPEGSGQYLELTDDFADFYEIDPYTPLTERDPVVETAEVVILGGGFAGLLAGAYLKKAGVEGVRVVEMAGDFGGVWYWNRFPGIQCDNDAYCYIPLLEELGFMPSKKFADGAEIFGHCRAIGKHFGLYDGALFSTQVRDMRWDDDAARWRIGTDRGDDIAARFVVMAQGSYNRPKLPGIPGIDDYRNAGGHFFHSARWDYDYTGGGAGGGLHKLADKRVALVGTGATGVQLVPHLARDAQHLFVFQRTPSSVDERSNTPTDPQWAASLQPGWQEERKRNFHNWSPFVGVVFGEPDLVCDFWTELGRNMSARIAASEDPASLGIEQIMAIREEEDFKIMERLRRRIDTLVSDPGTAEALKPYYRFMCKRPCSSEEYLPAFNRPNVTLVDVAECKGVQRLTANGIVANGVEFDVDCVIFASGFEISTEISRRYAIDVIEGRDGLSLFDHWRDSYRTLHGMTSRGFPNMFFTGFIQGGVSANTTAMFEQQAAHIAYILAEAQNRGARTVEPSEQGQQDWLGTVAELSIDNSAFELSCTPGYYNNEGRGSAEGNGSFLGDFYAPGFYAFDDLLAQWRAAGTLEGLELRG</sequence>
<dbReference type="RefSeq" id="WP_163721857.1">
    <property type="nucleotide sequence ID" value="NZ_AP022574.1"/>
</dbReference>
<evidence type="ECO:0000256" key="5">
    <source>
        <dbReference type="ARBA" id="ARBA00022857"/>
    </source>
</evidence>
<dbReference type="PANTHER" id="PTHR43098:SF4">
    <property type="entry name" value="BLR3857 PROTEIN"/>
    <property type="match status" value="1"/>
</dbReference>
<dbReference type="Proteomes" id="UP000466514">
    <property type="component" value="Chromosome"/>
</dbReference>
<evidence type="ECO:0000259" key="8">
    <source>
        <dbReference type="Pfam" id="PF07992"/>
    </source>
</evidence>
<name>A0A7I7M8S4_9MYCO</name>
<dbReference type="AlphaFoldDB" id="A0A7I7M8S4"/>
<dbReference type="InterPro" id="IPR036188">
    <property type="entry name" value="FAD/NAD-bd_sf"/>
</dbReference>
<organism evidence="9 10">
    <name type="scientific">Mycolicibacterium psychrotolerans</name>
    <dbReference type="NCBI Taxonomy" id="216929"/>
    <lineage>
        <taxon>Bacteria</taxon>
        <taxon>Bacillati</taxon>
        <taxon>Actinomycetota</taxon>
        <taxon>Actinomycetes</taxon>
        <taxon>Mycobacteriales</taxon>
        <taxon>Mycobacteriaceae</taxon>
        <taxon>Mycolicibacterium</taxon>
    </lineage>
</organism>
<evidence type="ECO:0000313" key="9">
    <source>
        <dbReference type="EMBL" id="BBX68440.1"/>
    </source>
</evidence>
<proteinExistence type="inferred from homology"/>
<keyword evidence="10" id="KW-1185">Reference proteome</keyword>
<evidence type="ECO:0000256" key="4">
    <source>
        <dbReference type="ARBA" id="ARBA00022827"/>
    </source>
</evidence>
<feature type="domain" description="FAD/NAD(P)-binding" evidence="8">
    <location>
        <begin position="68"/>
        <end position="275"/>
    </location>
</feature>
<evidence type="ECO:0000256" key="2">
    <source>
        <dbReference type="ARBA" id="ARBA00010139"/>
    </source>
</evidence>
<evidence type="ECO:0000256" key="3">
    <source>
        <dbReference type="ARBA" id="ARBA00022630"/>
    </source>
</evidence>
<dbReference type="InterPro" id="IPR050775">
    <property type="entry name" value="FAD-binding_Monooxygenases"/>
</dbReference>
<protein>
    <submittedName>
        <fullName evidence="9">Monooxygenase</fullName>
    </submittedName>
</protein>
<comment type="similarity">
    <text evidence="2">Belongs to the FAD-binding monooxygenase family.</text>
</comment>
<keyword evidence="6" id="KW-0560">Oxidoreductase</keyword>
<accession>A0A7I7M8S4</accession>
<gene>
    <name evidence="9" type="ORF">MPSYJ_19010</name>
</gene>
<dbReference type="EMBL" id="AP022574">
    <property type="protein sequence ID" value="BBX68440.1"/>
    <property type="molecule type" value="Genomic_DNA"/>
</dbReference>
<keyword evidence="3" id="KW-0285">Flavoprotein</keyword>
<evidence type="ECO:0000313" key="10">
    <source>
        <dbReference type="Proteomes" id="UP000466514"/>
    </source>
</evidence>
<dbReference type="KEGG" id="mpsc:MPSYJ_19010"/>
<dbReference type="PANTHER" id="PTHR43098">
    <property type="entry name" value="L-ORNITHINE N(5)-MONOOXYGENASE-RELATED"/>
    <property type="match status" value="1"/>
</dbReference>
<evidence type="ECO:0000256" key="7">
    <source>
        <dbReference type="ARBA" id="ARBA00023033"/>
    </source>
</evidence>
<dbReference type="SUPFAM" id="SSF51905">
    <property type="entry name" value="FAD/NAD(P)-binding domain"/>
    <property type="match status" value="1"/>
</dbReference>
<keyword evidence="5" id="KW-0521">NADP</keyword>
<comment type="cofactor">
    <cofactor evidence="1">
        <name>FAD</name>
        <dbReference type="ChEBI" id="CHEBI:57692"/>
    </cofactor>
</comment>
<dbReference type="InterPro" id="IPR023753">
    <property type="entry name" value="FAD/NAD-binding_dom"/>
</dbReference>
<dbReference type="Pfam" id="PF07992">
    <property type="entry name" value="Pyr_redox_2"/>
    <property type="match status" value="1"/>
</dbReference>
<keyword evidence="7 9" id="KW-0503">Monooxygenase</keyword>
<evidence type="ECO:0000256" key="1">
    <source>
        <dbReference type="ARBA" id="ARBA00001974"/>
    </source>
</evidence>
<dbReference type="Gene3D" id="3.50.50.60">
    <property type="entry name" value="FAD/NAD(P)-binding domain"/>
    <property type="match status" value="2"/>
</dbReference>
<reference evidence="9 10" key="1">
    <citation type="journal article" date="2019" name="Emerg. Microbes Infect.">
        <title>Comprehensive subspecies identification of 175 nontuberculous mycobacteria species based on 7547 genomic profiles.</title>
        <authorList>
            <person name="Matsumoto Y."/>
            <person name="Kinjo T."/>
            <person name="Motooka D."/>
            <person name="Nabeya D."/>
            <person name="Jung N."/>
            <person name="Uechi K."/>
            <person name="Horii T."/>
            <person name="Iida T."/>
            <person name="Fujita J."/>
            <person name="Nakamura S."/>
        </authorList>
    </citation>
    <scope>NUCLEOTIDE SEQUENCE [LARGE SCALE GENOMIC DNA]</scope>
    <source>
        <strain evidence="9 10">JCM 13323</strain>
    </source>
</reference>